<keyword evidence="3" id="KW-1003">Cell membrane</keyword>
<feature type="transmembrane region" description="Helical" evidence="7">
    <location>
        <begin position="124"/>
        <end position="143"/>
    </location>
</feature>
<feature type="transmembrane region" description="Helical" evidence="7">
    <location>
        <begin position="349"/>
        <end position="368"/>
    </location>
</feature>
<dbReference type="PROSITE" id="PS50850">
    <property type="entry name" value="MFS"/>
    <property type="match status" value="1"/>
</dbReference>
<keyword evidence="2" id="KW-0813">Transport</keyword>
<feature type="transmembrane region" description="Helical" evidence="7">
    <location>
        <begin position="210"/>
        <end position="232"/>
    </location>
</feature>
<evidence type="ECO:0000256" key="6">
    <source>
        <dbReference type="ARBA" id="ARBA00023136"/>
    </source>
</evidence>
<evidence type="ECO:0000256" key="2">
    <source>
        <dbReference type="ARBA" id="ARBA00022448"/>
    </source>
</evidence>
<feature type="transmembrane region" description="Helical" evidence="7">
    <location>
        <begin position="380"/>
        <end position="397"/>
    </location>
</feature>
<feature type="transmembrane region" description="Helical" evidence="7">
    <location>
        <begin position="493"/>
        <end position="515"/>
    </location>
</feature>
<feature type="transmembrane region" description="Helical" evidence="7">
    <location>
        <begin position="93"/>
        <end position="112"/>
    </location>
</feature>
<evidence type="ECO:0000256" key="1">
    <source>
        <dbReference type="ARBA" id="ARBA00004651"/>
    </source>
</evidence>
<feature type="transmembrane region" description="Helical" evidence="7">
    <location>
        <begin position="403"/>
        <end position="427"/>
    </location>
</feature>
<proteinExistence type="predicted"/>
<keyword evidence="5 7" id="KW-1133">Transmembrane helix</keyword>
<protein>
    <submittedName>
        <fullName evidence="9">EmrB/QacA subfamily drug resistance transporter</fullName>
    </submittedName>
</protein>
<dbReference type="InterPro" id="IPR020846">
    <property type="entry name" value="MFS_dom"/>
</dbReference>
<comment type="caution">
    <text evidence="9">The sequence shown here is derived from an EMBL/GenBank/DDBJ whole genome shotgun (WGS) entry which is preliminary data.</text>
</comment>
<keyword evidence="6 7" id="KW-0472">Membrane</keyword>
<sequence>MRPIEMNKFDRQSSSADIQALPDDIAEELSRLPSEVISVDDAPSIAPPVPLTSDEVRTIVVSLMLTMFLAALDQTIVATALPTIGRQFQDVSNLSWVITAYLLASTAVAPVFGTLSDIYGRKAMIITSLSLFVAGSILCAIAPNMPMLILARGLQGLGGGGIMPVVQTVISDVVSPRERGQYQAYFSSVWMVGGILGPVIGGVFAEHLHWSMIFWINLPLTAAALALLLPKMKKIPVFHRKRKVDWLGGVLLMASAVVFMLVLTWGGTRFPWLSPTVLAMVGGAVALIVTFVWHARRADEPFLPLPLLGGSVVPFGLAAGGCALGAITGLTVQLPLYYESVYHLSASEAGLALIPLAAISTCGAAIAGRTMARAKHYKRVAIVGTSWAALCGLGLTVTTLPLWALLTLMGAFALGLGTTFPVCVVSIQNSVQRPQVGTITGALNFFRSLMSSFTVAAFAAILLIALGADVPLAGEHHVAGGIPAIPTEDMRHAFRYVFGAATALMAGAALCLIMMEERPLAGPSTAQPVEMAE</sequence>
<dbReference type="PANTHER" id="PTHR23501:SF197">
    <property type="entry name" value="COMD"/>
    <property type="match status" value="1"/>
</dbReference>
<reference evidence="9 10" key="1">
    <citation type="submission" date="2019-06" db="EMBL/GenBank/DDBJ databases">
        <title>Genomic Encyclopedia of Type Strains, Phase IV (KMG-V): Genome sequencing to study the core and pangenomes of soil and plant-associated prokaryotes.</title>
        <authorList>
            <person name="Whitman W."/>
        </authorList>
    </citation>
    <scope>NUCLEOTIDE SEQUENCE [LARGE SCALE GENOMIC DNA]</scope>
    <source>
        <strain evidence="9 10">BR 510</strain>
    </source>
</reference>
<dbReference type="Gene3D" id="1.20.1720.10">
    <property type="entry name" value="Multidrug resistance protein D"/>
    <property type="match status" value="1"/>
</dbReference>
<feature type="transmembrane region" description="Helical" evidence="7">
    <location>
        <begin position="272"/>
        <end position="293"/>
    </location>
</feature>
<feature type="transmembrane region" description="Helical" evidence="7">
    <location>
        <begin position="305"/>
        <end position="329"/>
    </location>
</feature>
<dbReference type="Proteomes" id="UP000319949">
    <property type="component" value="Unassembled WGS sequence"/>
</dbReference>
<dbReference type="CDD" id="cd17502">
    <property type="entry name" value="MFS_Azr1_MDR_like"/>
    <property type="match status" value="1"/>
</dbReference>
<organism evidence="9 10">
    <name type="scientific">Bradyrhizobium stylosanthis</name>
    <dbReference type="NCBI Taxonomy" id="1803665"/>
    <lineage>
        <taxon>Bacteria</taxon>
        <taxon>Pseudomonadati</taxon>
        <taxon>Pseudomonadota</taxon>
        <taxon>Alphaproteobacteria</taxon>
        <taxon>Hyphomicrobiales</taxon>
        <taxon>Nitrobacteraceae</taxon>
        <taxon>Bradyrhizobium</taxon>
    </lineage>
</organism>
<dbReference type="Gene3D" id="1.20.1250.20">
    <property type="entry name" value="MFS general substrate transporter like domains"/>
    <property type="match status" value="1"/>
</dbReference>
<evidence type="ECO:0000256" key="4">
    <source>
        <dbReference type="ARBA" id="ARBA00022692"/>
    </source>
</evidence>
<dbReference type="SUPFAM" id="SSF103473">
    <property type="entry name" value="MFS general substrate transporter"/>
    <property type="match status" value="1"/>
</dbReference>
<evidence type="ECO:0000256" key="3">
    <source>
        <dbReference type="ARBA" id="ARBA00022475"/>
    </source>
</evidence>
<dbReference type="InterPro" id="IPR011701">
    <property type="entry name" value="MFS"/>
</dbReference>
<dbReference type="STRING" id="1803665.GCA_001641335_07884"/>
<accession>A0A560DQV0</accession>
<feature type="transmembrane region" description="Helical" evidence="7">
    <location>
        <begin position="182"/>
        <end position="204"/>
    </location>
</feature>
<dbReference type="GO" id="GO:0005886">
    <property type="term" value="C:plasma membrane"/>
    <property type="evidence" value="ECO:0007669"/>
    <property type="project" value="UniProtKB-SubCell"/>
</dbReference>
<feature type="transmembrane region" description="Helical" evidence="7">
    <location>
        <begin position="448"/>
        <end position="468"/>
    </location>
</feature>
<dbReference type="AlphaFoldDB" id="A0A560DQV0"/>
<keyword evidence="10" id="KW-1185">Reference proteome</keyword>
<evidence type="ECO:0000256" key="5">
    <source>
        <dbReference type="ARBA" id="ARBA00022989"/>
    </source>
</evidence>
<dbReference type="PRINTS" id="PR01036">
    <property type="entry name" value="TCRTETB"/>
</dbReference>
<dbReference type="InterPro" id="IPR036259">
    <property type="entry name" value="MFS_trans_sf"/>
</dbReference>
<feature type="transmembrane region" description="Helical" evidence="7">
    <location>
        <begin position="59"/>
        <end position="81"/>
    </location>
</feature>
<name>A0A560DQV0_9BRAD</name>
<gene>
    <name evidence="9" type="ORF">FBZ96_104387</name>
</gene>
<dbReference type="GO" id="GO:0022857">
    <property type="term" value="F:transmembrane transporter activity"/>
    <property type="evidence" value="ECO:0007669"/>
    <property type="project" value="InterPro"/>
</dbReference>
<dbReference type="FunFam" id="1.20.1720.10:FF:000004">
    <property type="entry name" value="EmrB/QacA family drug resistance transporter"/>
    <property type="match status" value="1"/>
</dbReference>
<feature type="domain" description="Major facilitator superfamily (MFS) profile" evidence="8">
    <location>
        <begin position="59"/>
        <end position="518"/>
    </location>
</feature>
<evidence type="ECO:0000313" key="10">
    <source>
        <dbReference type="Proteomes" id="UP000319949"/>
    </source>
</evidence>
<evidence type="ECO:0000259" key="8">
    <source>
        <dbReference type="PROSITE" id="PS50850"/>
    </source>
</evidence>
<dbReference type="Pfam" id="PF07690">
    <property type="entry name" value="MFS_1"/>
    <property type="match status" value="1"/>
</dbReference>
<feature type="transmembrane region" description="Helical" evidence="7">
    <location>
        <begin position="149"/>
        <end position="170"/>
    </location>
</feature>
<comment type="subcellular location">
    <subcellularLocation>
        <location evidence="1">Cell membrane</location>
        <topology evidence="1">Multi-pass membrane protein</topology>
    </subcellularLocation>
</comment>
<dbReference type="EMBL" id="VITK01000004">
    <property type="protein sequence ID" value="TWA99412.1"/>
    <property type="molecule type" value="Genomic_DNA"/>
</dbReference>
<feature type="transmembrane region" description="Helical" evidence="7">
    <location>
        <begin position="244"/>
        <end position="266"/>
    </location>
</feature>
<evidence type="ECO:0000313" key="9">
    <source>
        <dbReference type="EMBL" id="TWA99412.1"/>
    </source>
</evidence>
<dbReference type="PANTHER" id="PTHR23501">
    <property type="entry name" value="MAJOR FACILITATOR SUPERFAMILY"/>
    <property type="match status" value="1"/>
</dbReference>
<evidence type="ECO:0000256" key="7">
    <source>
        <dbReference type="SAM" id="Phobius"/>
    </source>
</evidence>
<keyword evidence="4 7" id="KW-0812">Transmembrane</keyword>